<sequence>MKLFKLSQNRISFYFRRMFFLFVIGVMHILFLWNGDVIHLYALLGLGIIYIIYLPDKWILGGSIFLLIFPFYDQFAFWFFEHIGFSPESFLEAYPSEKITELLRNGPYLETVNFRVQEYLSNVPILFVYLAPLALSMFLLEVYFGKNQFERQLDLLVKKTQKSVIWIMILTNAYRIIFIFYLPN</sequence>
<protein>
    <submittedName>
        <fullName evidence="2">Uncharacterized protein</fullName>
    </submittedName>
</protein>
<accession>A0ABS3CG77</accession>
<keyword evidence="1" id="KW-1133">Transmembrane helix</keyword>
<name>A0ABS3CG77_9BACT</name>
<dbReference type="EMBL" id="JAFKCU010000002">
    <property type="protein sequence ID" value="MBN7816110.1"/>
    <property type="molecule type" value="Genomic_DNA"/>
</dbReference>
<evidence type="ECO:0000256" key="1">
    <source>
        <dbReference type="SAM" id="Phobius"/>
    </source>
</evidence>
<feature type="transmembrane region" description="Helical" evidence="1">
    <location>
        <begin position="37"/>
        <end position="53"/>
    </location>
</feature>
<gene>
    <name evidence="2" type="ORF">J0A69_11750</name>
</gene>
<keyword evidence="3" id="KW-1185">Reference proteome</keyword>
<feature type="transmembrane region" description="Helical" evidence="1">
    <location>
        <begin position="164"/>
        <end position="182"/>
    </location>
</feature>
<dbReference type="Proteomes" id="UP000664480">
    <property type="component" value="Unassembled WGS sequence"/>
</dbReference>
<dbReference type="InterPro" id="IPR052529">
    <property type="entry name" value="Bact_Transport_Assoc"/>
</dbReference>
<organism evidence="2 3">
    <name type="scientific">Algoriphagus pacificus</name>
    <dbReference type="NCBI Taxonomy" id="2811234"/>
    <lineage>
        <taxon>Bacteria</taxon>
        <taxon>Pseudomonadati</taxon>
        <taxon>Bacteroidota</taxon>
        <taxon>Cytophagia</taxon>
        <taxon>Cytophagales</taxon>
        <taxon>Cyclobacteriaceae</taxon>
        <taxon>Algoriphagus</taxon>
    </lineage>
</organism>
<dbReference type="PANTHER" id="PTHR30590">
    <property type="entry name" value="INNER MEMBRANE PROTEIN"/>
    <property type="match status" value="1"/>
</dbReference>
<feature type="transmembrane region" description="Helical" evidence="1">
    <location>
        <begin position="12"/>
        <end position="31"/>
    </location>
</feature>
<feature type="transmembrane region" description="Helical" evidence="1">
    <location>
        <begin position="123"/>
        <end position="144"/>
    </location>
</feature>
<reference evidence="2 3" key="1">
    <citation type="submission" date="2021-03" db="EMBL/GenBank/DDBJ databases">
        <title>novel species isolated from a fishpond in China.</title>
        <authorList>
            <person name="Lu H."/>
            <person name="Cai Z."/>
        </authorList>
    </citation>
    <scope>NUCLEOTIDE SEQUENCE [LARGE SCALE GENOMIC DNA]</scope>
    <source>
        <strain evidence="2 3">YJ13C</strain>
    </source>
</reference>
<evidence type="ECO:0000313" key="3">
    <source>
        <dbReference type="Proteomes" id="UP000664480"/>
    </source>
</evidence>
<comment type="caution">
    <text evidence="2">The sequence shown here is derived from an EMBL/GenBank/DDBJ whole genome shotgun (WGS) entry which is preliminary data.</text>
</comment>
<keyword evidence="1" id="KW-0472">Membrane</keyword>
<dbReference type="RefSeq" id="WP_206586743.1">
    <property type="nucleotide sequence ID" value="NZ_JAFKCU010000002.1"/>
</dbReference>
<feature type="transmembrane region" description="Helical" evidence="1">
    <location>
        <begin position="58"/>
        <end position="80"/>
    </location>
</feature>
<keyword evidence="1" id="KW-0812">Transmembrane</keyword>
<proteinExistence type="predicted"/>
<dbReference type="PANTHER" id="PTHR30590:SF3">
    <property type="entry name" value="HYPOTHETICAL MEMBRANE SPANNING PROTEIN"/>
    <property type="match status" value="1"/>
</dbReference>
<evidence type="ECO:0000313" key="2">
    <source>
        <dbReference type="EMBL" id="MBN7816110.1"/>
    </source>
</evidence>